<organism evidence="3 4">
    <name type="scientific">Austropuccinia psidii MF-1</name>
    <dbReference type="NCBI Taxonomy" id="1389203"/>
    <lineage>
        <taxon>Eukaryota</taxon>
        <taxon>Fungi</taxon>
        <taxon>Dikarya</taxon>
        <taxon>Basidiomycota</taxon>
        <taxon>Pucciniomycotina</taxon>
        <taxon>Pucciniomycetes</taxon>
        <taxon>Pucciniales</taxon>
        <taxon>Sphaerophragmiaceae</taxon>
        <taxon>Austropuccinia</taxon>
    </lineage>
</organism>
<evidence type="ECO:0000313" key="4">
    <source>
        <dbReference type="Proteomes" id="UP000765509"/>
    </source>
</evidence>
<name>A0A9Q3C3U6_9BASI</name>
<dbReference type="Pfam" id="PF03637">
    <property type="entry name" value="Mob1_phocein"/>
    <property type="match status" value="1"/>
</dbReference>
<evidence type="ECO:0000256" key="1">
    <source>
        <dbReference type="PIRSR" id="PIRSR605301-1"/>
    </source>
</evidence>
<feature type="binding site" evidence="1">
    <location>
        <position position="297"/>
    </location>
    <ligand>
        <name>Zn(2+)</name>
        <dbReference type="ChEBI" id="CHEBI:29105"/>
    </ligand>
</feature>
<reference evidence="3" key="1">
    <citation type="submission" date="2021-03" db="EMBL/GenBank/DDBJ databases">
        <title>Draft genome sequence of rust myrtle Austropuccinia psidii MF-1, a brazilian biotype.</title>
        <authorList>
            <person name="Quecine M.C."/>
            <person name="Pachon D.M.R."/>
            <person name="Bonatelli M.L."/>
            <person name="Correr F.H."/>
            <person name="Franceschini L.M."/>
            <person name="Leite T.F."/>
            <person name="Margarido G.R.A."/>
            <person name="Almeida C.A."/>
            <person name="Ferrarezi J.A."/>
            <person name="Labate C.A."/>
        </authorList>
    </citation>
    <scope>NUCLEOTIDE SEQUENCE</scope>
    <source>
        <strain evidence="3">MF-1</strain>
    </source>
</reference>
<dbReference type="OrthoDB" id="10262609at2759"/>
<dbReference type="SMART" id="SM01388">
    <property type="entry name" value="Mob1_phocein"/>
    <property type="match status" value="1"/>
</dbReference>
<feature type="compositionally biased region" description="Polar residues" evidence="2">
    <location>
        <begin position="125"/>
        <end position="144"/>
    </location>
</feature>
<comment type="caution">
    <text evidence="3">The sequence shown here is derived from an EMBL/GenBank/DDBJ whole genome shotgun (WGS) entry which is preliminary data.</text>
</comment>
<accession>A0A9Q3C3U6</accession>
<proteinExistence type="predicted"/>
<dbReference type="SUPFAM" id="SSF101152">
    <property type="entry name" value="Mob1/phocein"/>
    <property type="match status" value="1"/>
</dbReference>
<dbReference type="InterPro" id="IPR036703">
    <property type="entry name" value="MOB_kinase_act_sf"/>
</dbReference>
<gene>
    <name evidence="3" type="ORF">O181_015768</name>
</gene>
<dbReference type="InterPro" id="IPR005301">
    <property type="entry name" value="MOB_kinase_act_fam"/>
</dbReference>
<protein>
    <recommendedName>
        <fullName evidence="5">Mob1/phocein</fullName>
    </recommendedName>
</protein>
<feature type="binding site" evidence="1">
    <location>
        <position position="375"/>
    </location>
    <ligand>
        <name>Zn(2+)</name>
        <dbReference type="ChEBI" id="CHEBI:29105"/>
    </ligand>
</feature>
<feature type="binding site" evidence="1">
    <location>
        <position position="302"/>
    </location>
    <ligand>
        <name>Zn(2+)</name>
        <dbReference type="ChEBI" id="CHEBI:29105"/>
    </ligand>
</feature>
<evidence type="ECO:0000313" key="3">
    <source>
        <dbReference type="EMBL" id="MBW0476053.1"/>
    </source>
</evidence>
<keyword evidence="4" id="KW-1185">Reference proteome</keyword>
<dbReference type="EMBL" id="AVOT02004326">
    <property type="protein sequence ID" value="MBW0476053.1"/>
    <property type="molecule type" value="Genomic_DNA"/>
</dbReference>
<dbReference type="PANTHER" id="PTHR22599">
    <property type="entry name" value="MPS ONE BINDER KINASE ACTIVATOR-LIKE MOB"/>
    <property type="match status" value="1"/>
</dbReference>
<feature type="region of interest" description="Disordered" evidence="2">
    <location>
        <begin position="418"/>
        <end position="461"/>
    </location>
</feature>
<feature type="region of interest" description="Disordered" evidence="2">
    <location>
        <begin position="125"/>
        <end position="208"/>
    </location>
</feature>
<feature type="compositionally biased region" description="Acidic residues" evidence="2">
    <location>
        <begin position="420"/>
        <end position="441"/>
    </location>
</feature>
<evidence type="ECO:0000256" key="2">
    <source>
        <dbReference type="SAM" id="MobiDB-lite"/>
    </source>
</evidence>
<sequence length="537" mass="61062">MSEVCVQHARRELGLDLGLWMSWVDGDFLCCQAWILWPCWSSHPNLKYWAEHQSRAWSWSRRWVVEAWPGSGWFESKSIAPFEFRSRSADNIPRFPATYLHFIRTCTAMAQVNHHTVTTSLEPVYLSSPSPSDVSQAPAQQPSGGSPDPHHAEPSSLVPPSHLDTGHTAAHQAFSPHLPGQSAPAPFSPPLKTQSVRPPRLRKGTRLEDAYPSVFAELGDRDPDPLTLLATLESPFQVQEYIAQLVRADPHNVLRIIKLPMHNSAPLVQREVWVYEQLRRLADDLGHPLVSSLQAECNRAECPEMKAGEWLYLCAAHATANENECCAIDYIVHTLDGATALLNSARYFPSRLQIPTSSIKHFTSIARRLYRILAHAWFHHREVFEQCETEKSLYARFLALTDEFGLIAEDLLVIPREKDQEDEDVDDQDDEGAQDDDDDEDGLRTADEHSRTVAPTDEEDELEETKFFSPNALASQHFLTDLQTQKFLSRNLLSEKETCMYKLFQLVDRQLKPKNEWFKKAYAVNDNSEEGSCKMGY</sequence>
<dbReference type="AlphaFoldDB" id="A0A9Q3C3U6"/>
<dbReference type="Proteomes" id="UP000765509">
    <property type="component" value="Unassembled WGS sequence"/>
</dbReference>
<keyword evidence="1" id="KW-0479">Metal-binding</keyword>
<feature type="compositionally biased region" description="Basic and acidic residues" evidence="2">
    <location>
        <begin position="442"/>
        <end position="451"/>
    </location>
</feature>
<evidence type="ECO:0008006" key="5">
    <source>
        <dbReference type="Google" id="ProtNLM"/>
    </source>
</evidence>
<keyword evidence="1" id="KW-0862">Zinc</keyword>
<feature type="binding site" evidence="1">
    <location>
        <position position="380"/>
    </location>
    <ligand>
        <name>Zn(2+)</name>
        <dbReference type="ChEBI" id="CHEBI:29105"/>
    </ligand>
</feature>
<dbReference type="Gene3D" id="1.20.140.30">
    <property type="entry name" value="MOB kinase activator"/>
    <property type="match status" value="1"/>
</dbReference>